<evidence type="ECO:0000256" key="1">
    <source>
        <dbReference type="SAM" id="Phobius"/>
    </source>
</evidence>
<dbReference type="Proteomes" id="UP001162162">
    <property type="component" value="Unassembled WGS sequence"/>
</dbReference>
<feature type="domain" description="Acyltransferase 3" evidence="2">
    <location>
        <begin position="2"/>
        <end position="328"/>
    </location>
</feature>
<evidence type="ECO:0000259" key="2">
    <source>
        <dbReference type="Pfam" id="PF01757"/>
    </source>
</evidence>
<dbReference type="PANTHER" id="PTHR11161:SF0">
    <property type="entry name" value="O-ACYLTRANSFERASE LIKE PROTEIN"/>
    <property type="match status" value="1"/>
</dbReference>
<dbReference type="Pfam" id="PF01757">
    <property type="entry name" value="Acyl_transf_3"/>
    <property type="match status" value="1"/>
</dbReference>
<feature type="transmembrane region" description="Helical" evidence="1">
    <location>
        <begin position="274"/>
        <end position="293"/>
    </location>
</feature>
<evidence type="ECO:0000313" key="3">
    <source>
        <dbReference type="EMBL" id="KAJ8945118.1"/>
    </source>
</evidence>
<dbReference type="PANTHER" id="PTHR11161">
    <property type="entry name" value="O-ACYLTRANSFERASE"/>
    <property type="match status" value="1"/>
</dbReference>
<dbReference type="InterPro" id="IPR002656">
    <property type="entry name" value="Acyl_transf_3_dom"/>
</dbReference>
<keyword evidence="4" id="KW-1185">Reference proteome</keyword>
<organism evidence="3 4">
    <name type="scientific">Aromia moschata</name>
    <dbReference type="NCBI Taxonomy" id="1265417"/>
    <lineage>
        <taxon>Eukaryota</taxon>
        <taxon>Metazoa</taxon>
        <taxon>Ecdysozoa</taxon>
        <taxon>Arthropoda</taxon>
        <taxon>Hexapoda</taxon>
        <taxon>Insecta</taxon>
        <taxon>Pterygota</taxon>
        <taxon>Neoptera</taxon>
        <taxon>Endopterygota</taxon>
        <taxon>Coleoptera</taxon>
        <taxon>Polyphaga</taxon>
        <taxon>Cucujiformia</taxon>
        <taxon>Chrysomeloidea</taxon>
        <taxon>Cerambycidae</taxon>
        <taxon>Cerambycinae</taxon>
        <taxon>Callichromatini</taxon>
        <taxon>Aromia</taxon>
    </lineage>
</organism>
<protein>
    <recommendedName>
        <fullName evidence="2">Acyltransferase 3 domain-containing protein</fullName>
    </recommendedName>
</protein>
<feature type="transmembrane region" description="Helical" evidence="1">
    <location>
        <begin position="313"/>
        <end position="335"/>
    </location>
</feature>
<keyword evidence="1" id="KW-0812">Transmembrane</keyword>
<gene>
    <name evidence="3" type="ORF">NQ318_001583</name>
</gene>
<accession>A0AAV8Y303</accession>
<dbReference type="AlphaFoldDB" id="A0AAV8Y303"/>
<feature type="transmembrane region" description="Helical" evidence="1">
    <location>
        <begin position="93"/>
        <end position="114"/>
    </location>
</feature>
<evidence type="ECO:0000313" key="4">
    <source>
        <dbReference type="Proteomes" id="UP001162162"/>
    </source>
</evidence>
<proteinExistence type="predicted"/>
<dbReference type="GO" id="GO:0016747">
    <property type="term" value="F:acyltransferase activity, transferring groups other than amino-acyl groups"/>
    <property type="evidence" value="ECO:0007669"/>
    <property type="project" value="InterPro"/>
</dbReference>
<keyword evidence="1" id="KW-1133">Transmembrane helix</keyword>
<feature type="transmembrane region" description="Helical" evidence="1">
    <location>
        <begin position="242"/>
        <end position="262"/>
    </location>
</feature>
<feature type="transmembrane region" description="Helical" evidence="1">
    <location>
        <begin position="121"/>
        <end position="141"/>
    </location>
</feature>
<comment type="caution">
    <text evidence="3">The sequence shown here is derived from an EMBL/GenBank/DDBJ whole genome shotgun (WGS) entry which is preliminary data.</text>
</comment>
<feature type="transmembrane region" description="Helical" evidence="1">
    <location>
        <begin position="161"/>
        <end position="186"/>
    </location>
</feature>
<reference evidence="3" key="1">
    <citation type="journal article" date="2023" name="Insect Mol. Biol.">
        <title>Genome sequencing provides insights into the evolution of gene families encoding plant cell wall-degrading enzymes in longhorned beetles.</title>
        <authorList>
            <person name="Shin N.R."/>
            <person name="Okamura Y."/>
            <person name="Kirsch R."/>
            <person name="Pauchet Y."/>
        </authorList>
    </citation>
    <scope>NUCLEOTIDE SEQUENCE</scope>
    <source>
        <strain evidence="3">AMC_N1</strain>
    </source>
</reference>
<keyword evidence="1" id="KW-0472">Membrane</keyword>
<name>A0AAV8Y303_9CUCU</name>
<sequence length="358" mass="41707">MSGMLVANGFFEYVTKTGSFNLALFYLHRYLRITLPLALVVLFYATMPQFLGSGPLLYDVYLYHQKFCQDYWWSTLLHIQTYVNPSKLCIYPIWYLSDEMIFYFFSPVILYPLWKWPKFGYINIAVLWILMIAISFYDAWVNEYNGQALPVTNQLFRTKYFTQYYIIPHIRAATYITGLGFGYITFQTRDLKIEINKWLNVGLWCVSLALMGTTIISSTSFYRESHDYNRLEASSYLAFHRPAWAFGMVWILWSCMHGYGGIINDFLSAQAFQVLGRITYGIFLIHSMMQLYKDGSGKASMTFSNVNVGFDGLGDYLAVLIISLFFTVFYELPLIRAESLIFKQSKYTVTTSYKSFPI</sequence>
<dbReference type="EMBL" id="JAPWTK010000227">
    <property type="protein sequence ID" value="KAJ8945118.1"/>
    <property type="molecule type" value="Genomic_DNA"/>
</dbReference>
<feature type="transmembrane region" description="Helical" evidence="1">
    <location>
        <begin position="30"/>
        <end position="51"/>
    </location>
</feature>
<feature type="transmembrane region" description="Helical" evidence="1">
    <location>
        <begin position="198"/>
        <end position="222"/>
    </location>
</feature>
<dbReference type="InterPro" id="IPR052728">
    <property type="entry name" value="O2_lipid_transport_reg"/>
</dbReference>